<keyword evidence="1" id="KW-1133">Transmembrane helix</keyword>
<organism evidence="2 3">
    <name type="scientific">Halostagnicola kamekurae</name>
    <dbReference type="NCBI Taxonomy" id="619731"/>
    <lineage>
        <taxon>Archaea</taxon>
        <taxon>Methanobacteriati</taxon>
        <taxon>Methanobacteriota</taxon>
        <taxon>Stenosarchaea group</taxon>
        <taxon>Halobacteria</taxon>
        <taxon>Halobacteriales</taxon>
        <taxon>Natrialbaceae</taxon>
        <taxon>Halostagnicola</taxon>
    </lineage>
</organism>
<evidence type="ECO:0000256" key="1">
    <source>
        <dbReference type="SAM" id="Phobius"/>
    </source>
</evidence>
<keyword evidence="1" id="KW-0472">Membrane</keyword>
<dbReference type="Proteomes" id="UP000199199">
    <property type="component" value="Unassembled WGS sequence"/>
</dbReference>
<dbReference type="RefSeq" id="WP_092907574.1">
    <property type="nucleotide sequence ID" value="NZ_FOZS01000008.1"/>
</dbReference>
<accession>A0A1I6UXE2</accession>
<reference evidence="3" key="1">
    <citation type="submission" date="2016-10" db="EMBL/GenBank/DDBJ databases">
        <authorList>
            <person name="Varghese N."/>
            <person name="Submissions S."/>
        </authorList>
    </citation>
    <scope>NUCLEOTIDE SEQUENCE [LARGE SCALE GENOMIC DNA]</scope>
    <source>
        <strain evidence="3">DSM 22427</strain>
    </source>
</reference>
<evidence type="ECO:0000313" key="3">
    <source>
        <dbReference type="Proteomes" id="UP000199199"/>
    </source>
</evidence>
<gene>
    <name evidence="2" type="ORF">SAMN04488556_4148</name>
</gene>
<dbReference type="AlphaFoldDB" id="A0A1I6UXE2"/>
<name>A0A1I6UXE2_9EURY</name>
<sequence>MEESNGLQILQTIYEEDIYWEYEQDYDKDHPVVEATEMDPETVQEGLAFLSQAGLIGRTKIGMEADVPRTGHEGLVGVTKDGRHRGVGMGITPNGFEVMHQRKIDSTQHHTNFALVVLTAGLLAASMIQAAVALLPQEKATTSYIIILVIAIGIILALYRLEVV</sequence>
<keyword evidence="1" id="KW-0812">Transmembrane</keyword>
<feature type="transmembrane region" description="Helical" evidence="1">
    <location>
        <begin position="141"/>
        <end position="159"/>
    </location>
</feature>
<keyword evidence="3" id="KW-1185">Reference proteome</keyword>
<dbReference type="OrthoDB" id="351361at2157"/>
<dbReference type="EMBL" id="FOZS01000008">
    <property type="protein sequence ID" value="SFT06073.1"/>
    <property type="molecule type" value="Genomic_DNA"/>
</dbReference>
<protein>
    <submittedName>
        <fullName evidence="2">Uncharacterized protein</fullName>
    </submittedName>
</protein>
<proteinExistence type="predicted"/>
<evidence type="ECO:0000313" key="2">
    <source>
        <dbReference type="EMBL" id="SFT06073.1"/>
    </source>
</evidence>
<feature type="transmembrane region" description="Helical" evidence="1">
    <location>
        <begin position="112"/>
        <end position="135"/>
    </location>
</feature>